<accession>A0A183G3Y8</accession>
<dbReference type="EMBL" id="UZAH01029271">
    <property type="protein sequence ID" value="VDP05177.1"/>
    <property type="molecule type" value="Genomic_DNA"/>
</dbReference>
<keyword evidence="2" id="KW-1185">Reference proteome</keyword>
<dbReference type="OrthoDB" id="5873594at2759"/>
<dbReference type="Proteomes" id="UP000050761">
    <property type="component" value="Unassembled WGS sequence"/>
</dbReference>
<reference evidence="3" key="2">
    <citation type="submission" date="2019-09" db="UniProtKB">
        <authorList>
            <consortium name="WormBaseParasite"/>
        </authorList>
    </citation>
    <scope>IDENTIFICATION</scope>
</reference>
<reference evidence="1 2" key="1">
    <citation type="submission" date="2018-11" db="EMBL/GenBank/DDBJ databases">
        <authorList>
            <consortium name="Pathogen Informatics"/>
        </authorList>
    </citation>
    <scope>NUCLEOTIDE SEQUENCE [LARGE SCALE GENOMIC DNA]</scope>
</reference>
<name>A0A183G3Y8_HELPZ</name>
<accession>A0A3P7ZU75</accession>
<gene>
    <name evidence="1" type="ORF">HPBE_LOCUS16176</name>
</gene>
<evidence type="ECO:0000313" key="1">
    <source>
        <dbReference type="EMBL" id="VDP05177.1"/>
    </source>
</evidence>
<sequence length="138" mass="16440">MRYYNPYKTNTIFDDVKWKWNDTELGIGVYVSFLHGNAEIRKNDNPPTNPVQLQKSFREDLPDTGSGSDFSAFYKGDPLFPQSRFNYEDTKEVVRRLSGTKCAQTEAWVANEGFYKWDYETNEWTPIYYMPWNTDFYY</sequence>
<evidence type="ECO:0000313" key="3">
    <source>
        <dbReference type="WBParaSite" id="HPBE_0001617701-mRNA-1"/>
    </source>
</evidence>
<dbReference type="AlphaFoldDB" id="A0A183G3Y8"/>
<evidence type="ECO:0000313" key="2">
    <source>
        <dbReference type="Proteomes" id="UP000050761"/>
    </source>
</evidence>
<dbReference type="WBParaSite" id="HPBE_0001617701-mRNA-1">
    <property type="protein sequence ID" value="HPBE_0001617701-mRNA-1"/>
    <property type="gene ID" value="HPBE_0001617701"/>
</dbReference>
<organism evidence="2 3">
    <name type="scientific">Heligmosomoides polygyrus</name>
    <name type="common">Parasitic roundworm</name>
    <dbReference type="NCBI Taxonomy" id="6339"/>
    <lineage>
        <taxon>Eukaryota</taxon>
        <taxon>Metazoa</taxon>
        <taxon>Ecdysozoa</taxon>
        <taxon>Nematoda</taxon>
        <taxon>Chromadorea</taxon>
        <taxon>Rhabditida</taxon>
        <taxon>Rhabditina</taxon>
        <taxon>Rhabditomorpha</taxon>
        <taxon>Strongyloidea</taxon>
        <taxon>Heligmosomidae</taxon>
        <taxon>Heligmosomoides</taxon>
    </lineage>
</organism>
<protein>
    <submittedName>
        <fullName evidence="3">Chromo domain-containing protein</fullName>
    </submittedName>
</protein>
<proteinExistence type="predicted"/>